<dbReference type="SUPFAM" id="SSF69572">
    <property type="entry name" value="Activating enzymes of the ubiquitin-like proteins"/>
    <property type="match status" value="1"/>
</dbReference>
<dbReference type="GO" id="GO:0016779">
    <property type="term" value="F:nucleotidyltransferase activity"/>
    <property type="evidence" value="ECO:0007669"/>
    <property type="project" value="UniProtKB-KW"/>
</dbReference>
<evidence type="ECO:0000256" key="2">
    <source>
        <dbReference type="ARBA" id="ARBA00022723"/>
    </source>
</evidence>
<keyword evidence="9" id="KW-1185">Reference proteome</keyword>
<gene>
    <name evidence="8" type="ORF">QLH52_12540</name>
</gene>
<dbReference type="InterPro" id="IPR035985">
    <property type="entry name" value="Ubiquitin-activating_enz"/>
</dbReference>
<keyword evidence="8" id="KW-0808">Transferase</keyword>
<dbReference type="EMBL" id="JAXARY010000010">
    <property type="protein sequence ID" value="MDX8128115.1"/>
    <property type="molecule type" value="Genomic_DNA"/>
</dbReference>
<dbReference type="PANTHER" id="PTHR10953">
    <property type="entry name" value="UBIQUITIN-ACTIVATING ENZYME E1"/>
    <property type="match status" value="1"/>
</dbReference>
<evidence type="ECO:0000256" key="5">
    <source>
        <dbReference type="ARBA" id="ARBA00023049"/>
    </source>
</evidence>
<evidence type="ECO:0000259" key="7">
    <source>
        <dbReference type="Pfam" id="PF14464"/>
    </source>
</evidence>
<feature type="domain" description="JAB" evidence="7">
    <location>
        <begin position="9"/>
        <end position="128"/>
    </location>
</feature>
<comment type="caution">
    <text evidence="8">The sequence shown here is derived from an EMBL/GenBank/DDBJ whole genome shotgun (WGS) entry which is preliminary data.</text>
</comment>
<evidence type="ECO:0000256" key="1">
    <source>
        <dbReference type="ARBA" id="ARBA00022670"/>
    </source>
</evidence>
<protein>
    <submittedName>
        <fullName evidence="8">ThiF family adenylyltransferase</fullName>
    </submittedName>
</protein>
<reference evidence="8 9" key="1">
    <citation type="submission" date="2023-11" db="EMBL/GenBank/DDBJ databases">
        <authorList>
            <person name="Ouyang M.-Y."/>
        </authorList>
    </citation>
    <scope>NUCLEOTIDE SEQUENCE [LARGE SCALE GENOMIC DNA]</scope>
    <source>
        <strain evidence="8 9">OY6</strain>
    </source>
</reference>
<dbReference type="CDD" id="cd01483">
    <property type="entry name" value="E1_enzyme_family"/>
    <property type="match status" value="1"/>
</dbReference>
<dbReference type="RefSeq" id="WP_319961800.1">
    <property type="nucleotide sequence ID" value="NZ_JAXARY010000010.1"/>
</dbReference>
<evidence type="ECO:0000313" key="9">
    <source>
        <dbReference type="Proteomes" id="UP001284537"/>
    </source>
</evidence>
<keyword evidence="8" id="KW-0548">Nucleotidyltransferase</keyword>
<dbReference type="PANTHER" id="PTHR10953:SF247">
    <property type="entry name" value="SLL6053 PROTEIN"/>
    <property type="match status" value="1"/>
</dbReference>
<dbReference type="Pfam" id="PF00899">
    <property type="entry name" value="ThiF"/>
    <property type="match status" value="1"/>
</dbReference>
<evidence type="ECO:0000256" key="4">
    <source>
        <dbReference type="ARBA" id="ARBA00022833"/>
    </source>
</evidence>
<evidence type="ECO:0000256" key="3">
    <source>
        <dbReference type="ARBA" id="ARBA00022801"/>
    </source>
</evidence>
<dbReference type="Gene3D" id="3.40.140.10">
    <property type="entry name" value="Cytidine Deaminase, domain 2"/>
    <property type="match status" value="1"/>
</dbReference>
<proteinExistence type="predicted"/>
<accession>A0ABU4UFG7</accession>
<keyword evidence="1" id="KW-0645">Protease</keyword>
<dbReference type="InterPro" id="IPR000594">
    <property type="entry name" value="ThiF_NAD_FAD-bd"/>
</dbReference>
<feature type="domain" description="THIF-type NAD/FAD binding fold" evidence="6">
    <location>
        <begin position="182"/>
        <end position="435"/>
    </location>
</feature>
<keyword evidence="5" id="KW-0482">Metalloprotease</keyword>
<keyword evidence="2" id="KW-0479">Metal-binding</keyword>
<evidence type="ECO:0000313" key="8">
    <source>
        <dbReference type="EMBL" id="MDX8128115.1"/>
    </source>
</evidence>
<organism evidence="8 9">
    <name type="scientific">Methylomonas defluvii</name>
    <dbReference type="NCBI Taxonomy" id="3045149"/>
    <lineage>
        <taxon>Bacteria</taxon>
        <taxon>Pseudomonadati</taxon>
        <taxon>Pseudomonadota</taxon>
        <taxon>Gammaproteobacteria</taxon>
        <taxon>Methylococcales</taxon>
        <taxon>Methylococcaceae</taxon>
        <taxon>Methylomonas</taxon>
    </lineage>
</organism>
<evidence type="ECO:0000259" key="6">
    <source>
        <dbReference type="Pfam" id="PF00899"/>
    </source>
</evidence>
<name>A0ABU4UFG7_9GAMM</name>
<keyword evidence="4" id="KW-0862">Zinc</keyword>
<dbReference type="Pfam" id="PF14464">
    <property type="entry name" value="Prok-JAB"/>
    <property type="match status" value="1"/>
</dbReference>
<dbReference type="InterPro" id="IPR028090">
    <property type="entry name" value="JAB_dom_prok"/>
</dbReference>
<dbReference type="Proteomes" id="UP001284537">
    <property type="component" value="Unassembled WGS sequence"/>
</dbReference>
<sequence>MRLDITFQERHFDELRKLVIRDDGNEATAYILCAENHIACDPWDHGSRRRLTSYEVIPIPPEDAISASSQHITWSTNSFVRLLKRAKEDGLVAGIVHSHPGGPNQFSDQDNLNERELVRLARNRNGDGTSIISVLLTGSGEVRVRLWADLNTTTKADSVRIIGRRYNFHESSPLSCDNDIFNRQALAFGPELNARLRTLRIGIVGCGGTGSATAMLLARLGVGQLLLFDDDIVELTNLNRLHGARRKDVDAKRPKVEVIAQEINEMDIGVHALPMRGWITDLTFRDALKSCDLIFGCTDDHDGRLLLNRLAYFYLIPVIDMGLAIEPDLEKGIMRDLSGRVTVLIPGAPCLLCRGIIDPVIARDEDLKRRHPEEYEQRKKEAYVRGGGQLAPAVVTFTTATACMAVDEMLQGLTGFRGSEGWIWQRTRRFDLMQDRRPGAVQEPYCPICSETGYWGRADILPFLDRVG</sequence>
<dbReference type="Gene3D" id="3.40.50.720">
    <property type="entry name" value="NAD(P)-binding Rossmann-like Domain"/>
    <property type="match status" value="1"/>
</dbReference>
<dbReference type="InterPro" id="IPR045886">
    <property type="entry name" value="ThiF/MoeB/HesA"/>
</dbReference>
<keyword evidence="3" id="KW-0378">Hydrolase</keyword>